<protein>
    <submittedName>
        <fullName evidence="2">Uncharacterized protein</fullName>
    </submittedName>
</protein>
<feature type="transmembrane region" description="Helical" evidence="1">
    <location>
        <begin position="118"/>
        <end position="142"/>
    </location>
</feature>
<evidence type="ECO:0000256" key="1">
    <source>
        <dbReference type="SAM" id="Phobius"/>
    </source>
</evidence>
<dbReference type="RefSeq" id="WP_011183553.1">
    <property type="nucleotide sequence ID" value="NC_006055.1"/>
</dbReference>
<dbReference type="EnsemblBacteria" id="AAT76013">
    <property type="protein sequence ID" value="AAT76013"/>
    <property type="gene ID" value="Mfl657"/>
</dbReference>
<dbReference type="PaxDb" id="265311-Mfl657"/>
<sequence length="194" mass="21721">MIIKNEWFNKHKNVFLNMFVIITVSCLLIAAVEGIGLRQKVYYGENDLYYLNVINLSKIALINEQINNSLNLVSPYNVLYHDTYGLLVAGLTISFLSALIPLLTSFIEVKEEKGNNKIFLVSRLFAFVGVILVLVSIVFFVLKFTNITNSITNSNGQDIYTSASQIFDMGAFSGILILICVAGLLVIFIPKKLR</sequence>
<evidence type="ECO:0000313" key="2">
    <source>
        <dbReference type="EMBL" id="AAT76013.1"/>
    </source>
</evidence>
<dbReference type="PATRIC" id="fig|265311.5.peg.659"/>
<feature type="transmembrane region" description="Helical" evidence="1">
    <location>
        <begin position="86"/>
        <end position="106"/>
    </location>
</feature>
<keyword evidence="1" id="KW-1133">Transmembrane helix</keyword>
<dbReference type="GeneID" id="2897618"/>
<dbReference type="Proteomes" id="UP000006647">
    <property type="component" value="Chromosome"/>
</dbReference>
<evidence type="ECO:0000313" key="3">
    <source>
        <dbReference type="Proteomes" id="UP000006647"/>
    </source>
</evidence>
<feature type="transmembrane region" description="Helical" evidence="1">
    <location>
        <begin position="169"/>
        <end position="189"/>
    </location>
</feature>
<name>Q6F0G0_MESFL</name>
<feature type="transmembrane region" description="Helical" evidence="1">
    <location>
        <begin position="14"/>
        <end position="36"/>
    </location>
</feature>
<keyword evidence="1" id="KW-0812">Transmembrane</keyword>
<dbReference type="HOGENOM" id="CLU_1401030_0_0_14"/>
<keyword evidence="1" id="KW-0472">Membrane</keyword>
<accession>Q6F0G0</accession>
<organism evidence="2 3">
    <name type="scientific">Mesoplasma florum (strain ATCC 33453 / NBRC 100688 / NCTC 11704 / L1)</name>
    <name type="common">Acholeplasma florum</name>
    <dbReference type="NCBI Taxonomy" id="265311"/>
    <lineage>
        <taxon>Bacteria</taxon>
        <taxon>Bacillati</taxon>
        <taxon>Mycoplasmatota</taxon>
        <taxon>Mollicutes</taxon>
        <taxon>Entomoplasmatales</taxon>
        <taxon>Entomoplasmataceae</taxon>
        <taxon>Mesoplasma</taxon>
    </lineage>
</organism>
<reference evidence="2 3" key="1">
    <citation type="submission" date="2004-06" db="EMBL/GenBank/DDBJ databases">
        <authorList>
            <person name="Birren B.W."/>
            <person name="Stange-Thomann N."/>
            <person name="Hafez N."/>
            <person name="DeCaprio D."/>
            <person name="Fisher S."/>
            <person name="Butler J."/>
            <person name="Elkins T."/>
            <person name="Kodira C.D."/>
            <person name="Major J."/>
            <person name="Wang S."/>
            <person name="Nicol R."/>
            <person name="Nusbaum C."/>
        </authorList>
    </citation>
    <scope>NUCLEOTIDE SEQUENCE [LARGE SCALE GENOMIC DNA]</scope>
    <source>
        <strain evidence="3">ATCC 33453 / NBRC 100688 / NCTC 11704 / L1</strain>
    </source>
</reference>
<dbReference type="PROSITE" id="PS51257">
    <property type="entry name" value="PROKAR_LIPOPROTEIN"/>
    <property type="match status" value="1"/>
</dbReference>
<keyword evidence="3" id="KW-1185">Reference proteome</keyword>
<proteinExistence type="predicted"/>
<gene>
    <name evidence="2" type="ordered locus">Mfl657</name>
</gene>
<dbReference type="AlphaFoldDB" id="Q6F0G0"/>
<dbReference type="KEGG" id="mfl:Mfl657"/>
<dbReference type="EMBL" id="AE017263">
    <property type="protein sequence ID" value="AAT76013.1"/>
    <property type="molecule type" value="Genomic_DNA"/>
</dbReference>